<keyword evidence="2" id="KW-1185">Reference proteome</keyword>
<gene>
    <name evidence="1" type="ORF">VNO80_25065</name>
</gene>
<protein>
    <submittedName>
        <fullName evidence="1">Uncharacterized protein</fullName>
    </submittedName>
</protein>
<dbReference type="EMBL" id="JAYMYR010000009">
    <property type="protein sequence ID" value="KAK7342122.1"/>
    <property type="molecule type" value="Genomic_DNA"/>
</dbReference>
<name>A0AAN9QNL9_PHACN</name>
<evidence type="ECO:0000313" key="2">
    <source>
        <dbReference type="Proteomes" id="UP001374584"/>
    </source>
</evidence>
<sequence length="147" mass="15589">MENYGFNDRLAKANEDRRFEEIASKDSMERGVDDWRAGLLGGSEVGGFVGSGPAIVEAEQSGVDVGWGGGAVGAAWPVVGEGQDCLGASYWKPLQLACSQERDVLVLKVDEGVRSQLGHDGSFLCCLHKGEVQEEVVGEGVVSSPFE</sequence>
<proteinExistence type="predicted"/>
<dbReference type="AlphaFoldDB" id="A0AAN9QNL9"/>
<evidence type="ECO:0000313" key="1">
    <source>
        <dbReference type="EMBL" id="KAK7342122.1"/>
    </source>
</evidence>
<accession>A0AAN9QNL9</accession>
<comment type="caution">
    <text evidence="1">The sequence shown here is derived from an EMBL/GenBank/DDBJ whole genome shotgun (WGS) entry which is preliminary data.</text>
</comment>
<organism evidence="1 2">
    <name type="scientific">Phaseolus coccineus</name>
    <name type="common">Scarlet runner bean</name>
    <name type="synonym">Phaseolus multiflorus</name>
    <dbReference type="NCBI Taxonomy" id="3886"/>
    <lineage>
        <taxon>Eukaryota</taxon>
        <taxon>Viridiplantae</taxon>
        <taxon>Streptophyta</taxon>
        <taxon>Embryophyta</taxon>
        <taxon>Tracheophyta</taxon>
        <taxon>Spermatophyta</taxon>
        <taxon>Magnoliopsida</taxon>
        <taxon>eudicotyledons</taxon>
        <taxon>Gunneridae</taxon>
        <taxon>Pentapetalae</taxon>
        <taxon>rosids</taxon>
        <taxon>fabids</taxon>
        <taxon>Fabales</taxon>
        <taxon>Fabaceae</taxon>
        <taxon>Papilionoideae</taxon>
        <taxon>50 kb inversion clade</taxon>
        <taxon>NPAAA clade</taxon>
        <taxon>indigoferoid/millettioid clade</taxon>
        <taxon>Phaseoleae</taxon>
        <taxon>Phaseolus</taxon>
    </lineage>
</organism>
<reference evidence="1 2" key="1">
    <citation type="submission" date="2024-01" db="EMBL/GenBank/DDBJ databases">
        <title>The genomes of 5 underutilized Papilionoideae crops provide insights into root nodulation and disease resistanc.</title>
        <authorList>
            <person name="Jiang F."/>
        </authorList>
    </citation>
    <scope>NUCLEOTIDE SEQUENCE [LARGE SCALE GENOMIC DNA]</scope>
    <source>
        <strain evidence="1">JINMINGXINNONG_FW02</strain>
        <tissue evidence="1">Leaves</tissue>
    </source>
</reference>
<dbReference type="Proteomes" id="UP001374584">
    <property type="component" value="Unassembled WGS sequence"/>
</dbReference>